<feature type="binding site" evidence="6">
    <location>
        <begin position="32"/>
        <end position="39"/>
    </location>
    <ligand>
        <name>ATP</name>
        <dbReference type="ChEBI" id="CHEBI:30616"/>
    </ligand>
</feature>
<comment type="function">
    <text evidence="6">Required for chromosome condensation and partitioning.</text>
</comment>
<dbReference type="OrthoDB" id="9808768at2"/>
<dbReference type="GO" id="GO:0005737">
    <property type="term" value="C:cytoplasm"/>
    <property type="evidence" value="ECO:0007669"/>
    <property type="project" value="UniProtKB-SubCell"/>
</dbReference>
<dbReference type="SUPFAM" id="SSF52540">
    <property type="entry name" value="P-loop containing nucleoside triphosphate hydrolases"/>
    <property type="match status" value="1"/>
</dbReference>
<keyword evidence="4 6" id="KW-0175">Coiled coil</keyword>
<dbReference type="SUPFAM" id="SSF57997">
    <property type="entry name" value="Tropomyosin"/>
    <property type="match status" value="1"/>
</dbReference>
<dbReference type="EMBL" id="FNWV01000001">
    <property type="protein sequence ID" value="SEH40032.1"/>
    <property type="molecule type" value="Genomic_DNA"/>
</dbReference>
<comment type="subcellular location">
    <subcellularLocation>
        <location evidence="6">Cytoplasm</location>
    </subcellularLocation>
</comment>
<dbReference type="GO" id="GO:0007062">
    <property type="term" value="P:sister chromatid cohesion"/>
    <property type="evidence" value="ECO:0007669"/>
    <property type="project" value="InterPro"/>
</dbReference>
<dbReference type="GO" id="GO:0030261">
    <property type="term" value="P:chromosome condensation"/>
    <property type="evidence" value="ECO:0007669"/>
    <property type="project" value="InterPro"/>
</dbReference>
<organism evidence="9 10">
    <name type="scientific">Ruminococcus flavefaciens</name>
    <dbReference type="NCBI Taxonomy" id="1265"/>
    <lineage>
        <taxon>Bacteria</taxon>
        <taxon>Bacillati</taxon>
        <taxon>Bacillota</taxon>
        <taxon>Clostridia</taxon>
        <taxon>Eubacteriales</taxon>
        <taxon>Oscillospiraceae</taxon>
        <taxon>Ruminococcus</taxon>
    </lineage>
</organism>
<dbReference type="HAMAP" id="MF_01894">
    <property type="entry name" value="Smc_prok"/>
    <property type="match status" value="1"/>
</dbReference>
<dbReference type="SUPFAM" id="SSF75553">
    <property type="entry name" value="Smc hinge domain"/>
    <property type="match status" value="1"/>
</dbReference>
<comment type="domain">
    <text evidence="6">Contains large globular domains required for ATP hydrolysis at each terminus and a third globular domain forming a flexible hinge near the middle of the molecule. These domains are separated by coiled-coil structures.</text>
</comment>
<gene>
    <name evidence="6" type="primary">smc</name>
    <name evidence="9" type="ORF">SAMN02910265_00379</name>
</gene>
<keyword evidence="2 6" id="KW-0547">Nucleotide-binding</keyword>
<feature type="domain" description="SMC hinge" evidence="8">
    <location>
        <begin position="523"/>
        <end position="639"/>
    </location>
</feature>
<dbReference type="Gene3D" id="1.20.1060.20">
    <property type="match status" value="1"/>
</dbReference>
<dbReference type="SUPFAM" id="SSF58100">
    <property type="entry name" value="Bacterial hemolysins"/>
    <property type="match status" value="1"/>
</dbReference>
<dbReference type="Gene3D" id="1.10.287.1490">
    <property type="match status" value="1"/>
</dbReference>
<dbReference type="GO" id="GO:0016887">
    <property type="term" value="F:ATP hydrolysis activity"/>
    <property type="evidence" value="ECO:0007669"/>
    <property type="project" value="InterPro"/>
</dbReference>
<dbReference type="Gene3D" id="3.40.50.300">
    <property type="entry name" value="P-loop containing nucleotide triphosphate hydrolases"/>
    <property type="match status" value="2"/>
</dbReference>
<comment type="subunit">
    <text evidence="6">Homodimer.</text>
</comment>
<dbReference type="GO" id="GO:0005524">
    <property type="term" value="F:ATP binding"/>
    <property type="evidence" value="ECO:0007669"/>
    <property type="project" value="UniProtKB-UniRule"/>
</dbReference>
<feature type="coiled-coil region" evidence="6">
    <location>
        <begin position="680"/>
        <end position="819"/>
    </location>
</feature>
<dbReference type="InterPro" id="IPR036277">
    <property type="entry name" value="SMC_hinge_sf"/>
</dbReference>
<sequence>MYLKSLEIQGFKSFPDKISLTFDKGLTAVVGPNGSGKSNIGDSVRWVLGEQSTKTLRGNKMEDVIFSGTVARKPMGFAAVTLNIDNSDNTLPDIGDEVAVTRKLYRSGESEYLINGKSCRLKDINELFMDTGLGRDGYSIIGQGRIAEIVGAKSSERRDIFEEAAGISKFRYKKLEAERKLTAAQENLLRLTDILTELEGRVEPLRIQSQKAEKFIKLAEERKKLEISVWVTKLDEMKVKLDELESKILVSKNEYENVENDIQREEQKIADGIRKMQESTMRADELRRKMLEEEQTASEMKSGIAVLENDIKHCNEAVEAAQKNIDNAEEAKKALENERKAAADKLAELEAQKKAMEDEIKEAEESFRRAESESSKLGDSVDKAGSEINGLYIRQSEYRFAIESSKQTVAEQTARLAELRESSGDLGQKLKEYEAQTESVKAEAEKNKAKAEEIRNRLSGLERLFKSRREGFEQAKNDFERALYELKDKQQRRKILTDLENNMEGFAGSVKQVLKASKQGRIGGIFGTVAQNISVEPEYAVAVETALGGAMQNIIVENEDIAKRCIRFLKEQKAGRATFLPITSVKGYELKEQGLENCEGFVANANKIVKYDPKFSGIIASLLGRIVIAEDIDTATLIAKKYGYKFRIVTLDGQVINAGGSFTGGSAQRSGGIITRKNEIDTLDAEIAKLADERDVLREKAEKLRAESEKLRFDTEAAKEEQTKCEAERVRLEAELNSLASLEEQFRAQSENSEKLKAETEQRIEAAKQNIADSEKALADTDEEIRVAEEKLAQGQDIREKLRLQRAELSDKLSQLKIRGMELAKDVQAQELEITRIDRRAEELKYGTHQYEEEIFRQQELIGQKNNEIEELKQKLADFKDNTASYNAEIQRCHATHTEQNRLVNEMQNGLKAINDSKEKLSAEVTRLEERRETVCRDTDNIIRQLMEVYELTRSEAVAMAEKIDDMIAAQAELTTIKNKIRALGSVNVDAIEEYKEVSERYRFMSEQIADVQKSKAELEKIITDLTAEMCRIFSESFAIINSNFKSIFVELFGGGKAELILTDPENVLESGIEISVAPPGKVIKNLISLSGGEQSFVAIAIYFAILKLRPAPFCILDEIDAALDEVNVRKYAQYLKKFTDTTQFVLVTHRRSAMEEANVLYGVTMQEDGISKLLKMEQVDFQEDVADIQ</sequence>
<dbReference type="Pfam" id="PF02463">
    <property type="entry name" value="SMC_N"/>
    <property type="match status" value="1"/>
</dbReference>
<dbReference type="FunFam" id="3.40.50.300:FF:000984">
    <property type="entry name" value="Chromosome partition protein Smc"/>
    <property type="match status" value="1"/>
</dbReference>
<feature type="coiled-coil region" evidence="6">
    <location>
        <begin position="1002"/>
        <end position="1029"/>
    </location>
</feature>
<dbReference type="InterPro" id="IPR027417">
    <property type="entry name" value="P-loop_NTPase"/>
</dbReference>
<dbReference type="GO" id="GO:0006260">
    <property type="term" value="P:DNA replication"/>
    <property type="evidence" value="ECO:0007669"/>
    <property type="project" value="UniProtKB-UniRule"/>
</dbReference>
<dbReference type="PIRSF" id="PIRSF005719">
    <property type="entry name" value="SMC"/>
    <property type="match status" value="1"/>
</dbReference>
<dbReference type="Gene3D" id="6.10.140.1720">
    <property type="match status" value="1"/>
</dbReference>
<dbReference type="Pfam" id="PF06470">
    <property type="entry name" value="SMC_hinge"/>
    <property type="match status" value="1"/>
</dbReference>
<feature type="coiled-coil region" evidence="6">
    <location>
        <begin position="855"/>
        <end position="938"/>
    </location>
</feature>
<evidence type="ECO:0000313" key="10">
    <source>
        <dbReference type="Proteomes" id="UP000183190"/>
    </source>
</evidence>
<keyword evidence="5 6" id="KW-0238">DNA-binding</keyword>
<dbReference type="SMART" id="SM00968">
    <property type="entry name" value="SMC_hinge"/>
    <property type="match status" value="1"/>
</dbReference>
<dbReference type="AlphaFoldDB" id="A0A1H6I0U2"/>
<proteinExistence type="inferred from homology"/>
<evidence type="ECO:0000256" key="4">
    <source>
        <dbReference type="ARBA" id="ARBA00023054"/>
    </source>
</evidence>
<keyword evidence="1 6" id="KW-0963">Cytoplasm</keyword>
<evidence type="ECO:0000256" key="2">
    <source>
        <dbReference type="ARBA" id="ARBA00022741"/>
    </source>
</evidence>
<feature type="region of interest" description="Disordered" evidence="7">
    <location>
        <begin position="362"/>
        <end position="381"/>
    </location>
</feature>
<evidence type="ECO:0000256" key="7">
    <source>
        <dbReference type="SAM" id="MobiDB-lite"/>
    </source>
</evidence>
<protein>
    <recommendedName>
        <fullName evidence="6">Chromosome partition protein Smc</fullName>
    </recommendedName>
</protein>
<evidence type="ECO:0000313" key="9">
    <source>
        <dbReference type="EMBL" id="SEH40032.1"/>
    </source>
</evidence>
<dbReference type="GO" id="GO:0007059">
    <property type="term" value="P:chromosome segregation"/>
    <property type="evidence" value="ECO:0007669"/>
    <property type="project" value="UniProtKB-UniRule"/>
</dbReference>
<dbReference type="PANTHER" id="PTHR43977">
    <property type="entry name" value="STRUCTURAL MAINTENANCE OF CHROMOSOMES PROTEIN 3"/>
    <property type="match status" value="1"/>
</dbReference>
<dbReference type="InterPro" id="IPR024704">
    <property type="entry name" value="SMC"/>
</dbReference>
<evidence type="ECO:0000256" key="1">
    <source>
        <dbReference type="ARBA" id="ARBA00022490"/>
    </source>
</evidence>
<dbReference type="InterPro" id="IPR010935">
    <property type="entry name" value="SMC_hinge"/>
</dbReference>
<evidence type="ECO:0000256" key="6">
    <source>
        <dbReference type="HAMAP-Rule" id="MF_01894"/>
    </source>
</evidence>
<dbReference type="RefSeq" id="WP_074714201.1">
    <property type="nucleotide sequence ID" value="NZ_FNWV01000001.1"/>
</dbReference>
<name>A0A1H6I0U2_RUMFL</name>
<feature type="coiled-coil region" evidence="6">
    <location>
        <begin position="174"/>
        <end position="201"/>
    </location>
</feature>
<dbReference type="Proteomes" id="UP000183190">
    <property type="component" value="Unassembled WGS sequence"/>
</dbReference>
<dbReference type="NCBIfam" id="TIGR02168">
    <property type="entry name" value="SMC_prok_B"/>
    <property type="match status" value="1"/>
</dbReference>
<comment type="similarity">
    <text evidence="6">Belongs to the SMC family.</text>
</comment>
<dbReference type="InterPro" id="IPR011890">
    <property type="entry name" value="SMC_prok"/>
</dbReference>
<dbReference type="GO" id="GO:0003677">
    <property type="term" value="F:DNA binding"/>
    <property type="evidence" value="ECO:0007669"/>
    <property type="project" value="UniProtKB-UniRule"/>
</dbReference>
<reference evidence="9 10" key="1">
    <citation type="submission" date="2016-10" db="EMBL/GenBank/DDBJ databases">
        <authorList>
            <person name="de Groot N.N."/>
        </authorList>
    </citation>
    <scope>NUCLEOTIDE SEQUENCE [LARGE SCALE GENOMIC DNA]</scope>
    <source>
        <strain evidence="9 10">YAD2003</strain>
    </source>
</reference>
<accession>A0A1H6I0U2</accession>
<evidence type="ECO:0000256" key="3">
    <source>
        <dbReference type="ARBA" id="ARBA00022840"/>
    </source>
</evidence>
<dbReference type="GO" id="GO:0005694">
    <property type="term" value="C:chromosome"/>
    <property type="evidence" value="ECO:0007669"/>
    <property type="project" value="InterPro"/>
</dbReference>
<keyword evidence="3 6" id="KW-0067">ATP-binding</keyword>
<dbReference type="Gene3D" id="3.30.70.1620">
    <property type="match status" value="1"/>
</dbReference>
<evidence type="ECO:0000256" key="5">
    <source>
        <dbReference type="ARBA" id="ARBA00023125"/>
    </source>
</evidence>
<evidence type="ECO:0000259" key="8">
    <source>
        <dbReference type="SMART" id="SM00968"/>
    </source>
</evidence>
<dbReference type="InterPro" id="IPR003395">
    <property type="entry name" value="RecF/RecN/SMC_N"/>
</dbReference>
<feature type="coiled-coil region" evidence="6">
    <location>
        <begin position="402"/>
        <end position="492"/>
    </location>
</feature>